<evidence type="ECO:0000313" key="1">
    <source>
        <dbReference type="EMBL" id="KIW26140.1"/>
    </source>
</evidence>
<proteinExistence type="predicted"/>
<sequence>MTDHRRSHQMAQFDRSKCFFCPNTNSCTSIRCNACKALTLPTKEDDQRAIEWHLMAFGSNAPAPCRSPSSFFDKAFESLDGLHNAAIYIGDAKEEVLLIQRPIEGDKGGLEKQFCIGTTQPNGEKRIRTWTFLDGVQGSRRAFFGPVRRILARGTMISGSAVWHLI</sequence>
<dbReference type="VEuPathDB" id="FungiDB:PV07_09263"/>
<gene>
    <name evidence="1" type="ORF">PV07_09263</name>
</gene>
<keyword evidence="2" id="KW-1185">Reference proteome</keyword>
<reference evidence="1 2" key="1">
    <citation type="submission" date="2015-01" db="EMBL/GenBank/DDBJ databases">
        <title>The Genome Sequence of Cladophialophora immunda CBS83496.</title>
        <authorList>
            <consortium name="The Broad Institute Genomics Platform"/>
            <person name="Cuomo C."/>
            <person name="de Hoog S."/>
            <person name="Gorbushina A."/>
            <person name="Stielow B."/>
            <person name="Teixiera M."/>
            <person name="Abouelleil A."/>
            <person name="Chapman S.B."/>
            <person name="Priest M."/>
            <person name="Young S.K."/>
            <person name="Wortman J."/>
            <person name="Nusbaum C."/>
            <person name="Birren B."/>
        </authorList>
    </citation>
    <scope>NUCLEOTIDE SEQUENCE [LARGE SCALE GENOMIC DNA]</scope>
    <source>
        <strain evidence="1 2">CBS 83496</strain>
    </source>
</reference>
<name>A0A0D2C6L2_9EURO</name>
<accession>A0A0D2C6L2</accession>
<dbReference type="AlphaFoldDB" id="A0A0D2C6L2"/>
<evidence type="ECO:0000313" key="2">
    <source>
        <dbReference type="Proteomes" id="UP000054466"/>
    </source>
</evidence>
<organism evidence="1 2">
    <name type="scientific">Cladophialophora immunda</name>
    <dbReference type="NCBI Taxonomy" id="569365"/>
    <lineage>
        <taxon>Eukaryota</taxon>
        <taxon>Fungi</taxon>
        <taxon>Dikarya</taxon>
        <taxon>Ascomycota</taxon>
        <taxon>Pezizomycotina</taxon>
        <taxon>Eurotiomycetes</taxon>
        <taxon>Chaetothyriomycetidae</taxon>
        <taxon>Chaetothyriales</taxon>
        <taxon>Herpotrichiellaceae</taxon>
        <taxon>Cladophialophora</taxon>
    </lineage>
</organism>
<dbReference type="EMBL" id="KN847044">
    <property type="protein sequence ID" value="KIW26140.1"/>
    <property type="molecule type" value="Genomic_DNA"/>
</dbReference>
<dbReference type="GeneID" id="27348457"/>
<dbReference type="Proteomes" id="UP000054466">
    <property type="component" value="Unassembled WGS sequence"/>
</dbReference>
<dbReference type="RefSeq" id="XP_016246356.1">
    <property type="nucleotide sequence ID" value="XM_016396500.1"/>
</dbReference>
<protein>
    <submittedName>
        <fullName evidence="1">Uncharacterized protein</fullName>
    </submittedName>
</protein>
<dbReference type="HOGENOM" id="CLU_1602509_0_0_1"/>
<dbReference type="OrthoDB" id="10371106at2759"/>